<dbReference type="EMBL" id="BMDP01000001">
    <property type="protein sequence ID" value="GGI53702.1"/>
    <property type="molecule type" value="Genomic_DNA"/>
</dbReference>
<comment type="similarity">
    <text evidence="1">Belongs to the HSP15 family.</text>
</comment>
<dbReference type="CDD" id="cd00165">
    <property type="entry name" value="S4"/>
    <property type="match status" value="1"/>
</dbReference>
<dbReference type="InterPro" id="IPR036986">
    <property type="entry name" value="S4_RNA-bd_sf"/>
</dbReference>
<dbReference type="AlphaFoldDB" id="A0A8J3F3P2"/>
<feature type="region of interest" description="Disordered" evidence="5">
    <location>
        <begin position="92"/>
        <end position="123"/>
    </location>
</feature>
<reference evidence="7" key="1">
    <citation type="journal article" date="2014" name="Int. J. Syst. Evol. Microbiol.">
        <title>Complete genome sequence of Corynebacterium casei LMG S-19264T (=DSM 44701T), isolated from a smear-ripened cheese.</title>
        <authorList>
            <consortium name="US DOE Joint Genome Institute (JGI-PGF)"/>
            <person name="Walter F."/>
            <person name="Albersmeier A."/>
            <person name="Kalinowski J."/>
            <person name="Ruckert C."/>
        </authorList>
    </citation>
    <scope>NUCLEOTIDE SEQUENCE</scope>
    <source>
        <strain evidence="7">CCM 7664</strain>
    </source>
</reference>
<evidence type="ECO:0000256" key="5">
    <source>
        <dbReference type="SAM" id="MobiDB-lite"/>
    </source>
</evidence>
<dbReference type="InterPro" id="IPR002942">
    <property type="entry name" value="S4_RNA-bd"/>
</dbReference>
<keyword evidence="2 4" id="KW-0694">RNA-binding</keyword>
<proteinExistence type="inferred from homology"/>
<dbReference type="SUPFAM" id="SSF55174">
    <property type="entry name" value="Alpha-L RNA-binding motif"/>
    <property type="match status" value="1"/>
</dbReference>
<gene>
    <name evidence="7" type="primary">hslR</name>
    <name evidence="7" type="ORF">GCM10011430_08760</name>
</gene>
<evidence type="ECO:0000256" key="4">
    <source>
        <dbReference type="PROSITE-ProRule" id="PRU00182"/>
    </source>
</evidence>
<evidence type="ECO:0000313" key="7">
    <source>
        <dbReference type="EMBL" id="GGI53702.1"/>
    </source>
</evidence>
<evidence type="ECO:0000256" key="3">
    <source>
        <dbReference type="ARBA" id="ARBA00023125"/>
    </source>
</evidence>
<evidence type="ECO:0000313" key="8">
    <source>
        <dbReference type="Proteomes" id="UP000627205"/>
    </source>
</evidence>
<feature type="domain" description="RNA-binding S4" evidence="6">
    <location>
        <begin position="4"/>
        <end position="71"/>
    </location>
</feature>
<dbReference type="GO" id="GO:0003677">
    <property type="term" value="F:DNA binding"/>
    <property type="evidence" value="ECO:0007669"/>
    <property type="project" value="UniProtKB-KW"/>
</dbReference>
<name>A0A8J3F3P2_9BURK</name>
<keyword evidence="3" id="KW-0238">DNA-binding</keyword>
<keyword evidence="8" id="KW-1185">Reference proteome</keyword>
<sequence length="123" mass="14314">MEQVRIDKWLWAARFFKTRSLATEAVDAGRVRLDGERIKPARNVKCGDLLQIDNGSTEWEVEVRALADKRGSAEIAQKLYAETASSIAKRQQEAERRRYFHEPAQEIKGRPTKRDRRMLDRSK</sequence>
<reference evidence="7" key="2">
    <citation type="submission" date="2020-09" db="EMBL/GenBank/DDBJ databases">
        <authorList>
            <person name="Sun Q."/>
            <person name="Sedlacek I."/>
        </authorList>
    </citation>
    <scope>NUCLEOTIDE SEQUENCE</scope>
    <source>
        <strain evidence="7">CCM 7664</strain>
    </source>
</reference>
<accession>A0A8J3F3P2</accession>
<evidence type="ECO:0000259" key="6">
    <source>
        <dbReference type="SMART" id="SM00363"/>
    </source>
</evidence>
<dbReference type="SMART" id="SM00363">
    <property type="entry name" value="S4"/>
    <property type="match status" value="1"/>
</dbReference>
<feature type="compositionally biased region" description="Basic and acidic residues" evidence="5">
    <location>
        <begin position="92"/>
        <end position="109"/>
    </location>
</feature>
<comment type="caution">
    <text evidence="7">The sequence shown here is derived from an EMBL/GenBank/DDBJ whole genome shotgun (WGS) entry which is preliminary data.</text>
</comment>
<organism evidence="7 8">
    <name type="scientific">Oxalicibacterium solurbis</name>
    <dbReference type="NCBI Taxonomy" id="69280"/>
    <lineage>
        <taxon>Bacteria</taxon>
        <taxon>Pseudomonadati</taxon>
        <taxon>Pseudomonadota</taxon>
        <taxon>Betaproteobacteria</taxon>
        <taxon>Burkholderiales</taxon>
        <taxon>Oxalobacteraceae</taxon>
        <taxon>Oxalicibacterium</taxon>
    </lineage>
</organism>
<dbReference type="GO" id="GO:0034605">
    <property type="term" value="P:cellular response to heat"/>
    <property type="evidence" value="ECO:0007669"/>
    <property type="project" value="InterPro"/>
</dbReference>
<evidence type="ECO:0000256" key="2">
    <source>
        <dbReference type="ARBA" id="ARBA00022884"/>
    </source>
</evidence>
<dbReference type="PROSITE" id="PS50889">
    <property type="entry name" value="S4"/>
    <property type="match status" value="1"/>
</dbReference>
<evidence type="ECO:0000256" key="1">
    <source>
        <dbReference type="ARBA" id="ARBA00008396"/>
    </source>
</evidence>
<dbReference type="Pfam" id="PF01479">
    <property type="entry name" value="S4"/>
    <property type="match status" value="1"/>
</dbReference>
<dbReference type="GO" id="GO:0043023">
    <property type="term" value="F:ribosomal large subunit binding"/>
    <property type="evidence" value="ECO:0007669"/>
    <property type="project" value="InterPro"/>
</dbReference>
<dbReference type="RefSeq" id="WP_188419736.1">
    <property type="nucleotide sequence ID" value="NZ_BMDP01000001.1"/>
</dbReference>
<dbReference type="PIRSF" id="PIRSF016821">
    <property type="entry name" value="HSP15"/>
    <property type="match status" value="1"/>
</dbReference>
<dbReference type="InterPro" id="IPR025708">
    <property type="entry name" value="HSP15"/>
</dbReference>
<dbReference type="Gene3D" id="3.10.290.10">
    <property type="entry name" value="RNA-binding S4 domain"/>
    <property type="match status" value="1"/>
</dbReference>
<protein>
    <submittedName>
        <fullName evidence="7">Heat-shock protein 15</fullName>
    </submittedName>
</protein>
<dbReference type="GO" id="GO:0003727">
    <property type="term" value="F:single-stranded RNA binding"/>
    <property type="evidence" value="ECO:0007669"/>
    <property type="project" value="InterPro"/>
</dbReference>
<dbReference type="Proteomes" id="UP000627205">
    <property type="component" value="Unassembled WGS sequence"/>
</dbReference>